<keyword evidence="3" id="KW-1185">Reference proteome</keyword>
<dbReference type="AlphaFoldDB" id="K1V0T6"/>
<feature type="compositionally biased region" description="Polar residues" evidence="1">
    <location>
        <begin position="21"/>
        <end position="40"/>
    </location>
</feature>
<evidence type="ECO:0000313" key="3">
    <source>
        <dbReference type="Proteomes" id="UP000006757"/>
    </source>
</evidence>
<organism evidence="2 3">
    <name type="scientific">Trichosporon asahii var. asahii (strain CBS 8904)</name>
    <name type="common">Yeast</name>
    <dbReference type="NCBI Taxonomy" id="1220162"/>
    <lineage>
        <taxon>Eukaryota</taxon>
        <taxon>Fungi</taxon>
        <taxon>Dikarya</taxon>
        <taxon>Basidiomycota</taxon>
        <taxon>Agaricomycotina</taxon>
        <taxon>Tremellomycetes</taxon>
        <taxon>Trichosporonales</taxon>
        <taxon>Trichosporonaceae</taxon>
        <taxon>Trichosporon</taxon>
    </lineage>
</organism>
<evidence type="ECO:0000256" key="1">
    <source>
        <dbReference type="SAM" id="MobiDB-lite"/>
    </source>
</evidence>
<sequence>MLTRLSAKLWAREATRPLTDDGSQSCPTRAATGSPNSSDHSPLLRDILFLVIFHRSDGLKPAHNELRYQQSQQGGTLPPSESEAAMRPDLVRFWGKVWPYLRFEDQGSIGFRKFPSPVRMDISGKGCAAFTFSIQLADINSSHVSATRKGISVGAAGRADESRQILCAAILSTSARLQDVGPVSLPTILRGHLPSDRGKA</sequence>
<dbReference type="HOGENOM" id="CLU_1367107_0_0_1"/>
<proteinExistence type="predicted"/>
<protein>
    <submittedName>
        <fullName evidence="2">Uncharacterized protein</fullName>
    </submittedName>
</protein>
<reference evidence="2 3" key="1">
    <citation type="journal article" date="2012" name="Eukaryot. Cell">
        <title>Genome sequence of the Trichosporon asahii environmental strain CBS 8904.</title>
        <authorList>
            <person name="Yang R.Y."/>
            <person name="Li H.T."/>
            <person name="Zhu H."/>
            <person name="Zhou G.P."/>
            <person name="Wang M."/>
            <person name="Wang L."/>
        </authorList>
    </citation>
    <scope>NUCLEOTIDE SEQUENCE [LARGE SCALE GENOMIC DNA]</scope>
    <source>
        <strain evidence="2 3">CBS 8904</strain>
    </source>
</reference>
<accession>K1V0T6</accession>
<feature type="region of interest" description="Disordered" evidence="1">
    <location>
        <begin position="16"/>
        <end position="40"/>
    </location>
</feature>
<evidence type="ECO:0000313" key="2">
    <source>
        <dbReference type="EMBL" id="EKC97534.1"/>
    </source>
</evidence>
<dbReference type="EMBL" id="AMBO01000408">
    <property type="protein sequence ID" value="EKC97534.1"/>
    <property type="molecule type" value="Genomic_DNA"/>
</dbReference>
<name>K1V0T6_TRIAC</name>
<dbReference type="Proteomes" id="UP000006757">
    <property type="component" value="Unassembled WGS sequence"/>
</dbReference>
<comment type="caution">
    <text evidence="2">The sequence shown here is derived from an EMBL/GenBank/DDBJ whole genome shotgun (WGS) entry which is preliminary data.</text>
</comment>
<gene>
    <name evidence="2" type="ORF">A1Q2_08149</name>
</gene>
<dbReference type="InParanoid" id="K1V0T6"/>